<accession>A0A935UEK2</accession>
<evidence type="ECO:0000256" key="7">
    <source>
        <dbReference type="ARBA" id="ARBA00023235"/>
    </source>
</evidence>
<dbReference type="InterPro" id="IPR014017">
    <property type="entry name" value="DNA_helicase_UvrD-like_C"/>
</dbReference>
<evidence type="ECO:0000313" key="15">
    <source>
        <dbReference type="Proteomes" id="UP000697998"/>
    </source>
</evidence>
<dbReference type="GO" id="GO:0005524">
    <property type="term" value="F:ATP binding"/>
    <property type="evidence" value="ECO:0007669"/>
    <property type="project" value="UniProtKB-UniRule"/>
</dbReference>
<dbReference type="EC" id="5.6.2.4" evidence="9"/>
<feature type="domain" description="UvrD-like helicase ATP-binding" evidence="13">
    <location>
        <begin position="1094"/>
        <end position="1314"/>
    </location>
</feature>
<evidence type="ECO:0000256" key="6">
    <source>
        <dbReference type="ARBA" id="ARBA00023125"/>
    </source>
</evidence>
<dbReference type="GO" id="GO:0006281">
    <property type="term" value="P:DNA repair"/>
    <property type="evidence" value="ECO:0007669"/>
    <property type="project" value="TreeGrafter"/>
</dbReference>
<dbReference type="GO" id="GO:0005737">
    <property type="term" value="C:cytoplasm"/>
    <property type="evidence" value="ECO:0007669"/>
    <property type="project" value="TreeGrafter"/>
</dbReference>
<keyword evidence="2 10" id="KW-0547">Nucleotide-binding</keyword>
<keyword evidence="5 10" id="KW-0067">ATP-binding</keyword>
<dbReference type="PROSITE" id="PS51192">
    <property type="entry name" value="HELICASE_ATP_BIND_1"/>
    <property type="match status" value="1"/>
</dbReference>
<dbReference type="GO" id="GO:0016787">
    <property type="term" value="F:hydrolase activity"/>
    <property type="evidence" value="ECO:0007669"/>
    <property type="project" value="UniProtKB-UniRule"/>
</dbReference>
<dbReference type="InterPro" id="IPR036397">
    <property type="entry name" value="RNaseH_sf"/>
</dbReference>
<dbReference type="Gene3D" id="3.40.50.300">
    <property type="entry name" value="P-loop containing nucleotide triphosphate hydrolases"/>
    <property type="match status" value="5"/>
</dbReference>
<dbReference type="InterPro" id="IPR014001">
    <property type="entry name" value="Helicase_ATP-bd"/>
</dbReference>
<organism evidence="14 15">
    <name type="scientific">Candidatus Accumulibacter proximus</name>
    <dbReference type="NCBI Taxonomy" id="2954385"/>
    <lineage>
        <taxon>Bacteria</taxon>
        <taxon>Pseudomonadati</taxon>
        <taxon>Pseudomonadota</taxon>
        <taxon>Betaproteobacteria</taxon>
        <taxon>Candidatus Accumulibacter</taxon>
    </lineage>
</organism>
<gene>
    <name evidence="14" type="ORF">IPJ27_02190</name>
</gene>
<keyword evidence="6" id="KW-0238">DNA-binding</keyword>
<dbReference type="GO" id="GO:0009378">
    <property type="term" value="F:four-way junction helicase activity"/>
    <property type="evidence" value="ECO:0007669"/>
    <property type="project" value="TreeGrafter"/>
</dbReference>
<evidence type="ECO:0000256" key="8">
    <source>
        <dbReference type="ARBA" id="ARBA00034617"/>
    </source>
</evidence>
<keyword evidence="3 10" id="KW-0378">Hydrolase</keyword>
<dbReference type="SUPFAM" id="SSF52540">
    <property type="entry name" value="P-loop containing nucleoside triphosphate hydrolases"/>
    <property type="match status" value="2"/>
</dbReference>
<dbReference type="GO" id="GO:0005694">
    <property type="term" value="C:chromosome"/>
    <property type="evidence" value="ECO:0007669"/>
    <property type="project" value="TreeGrafter"/>
</dbReference>
<sequence>MSDSPEITPDALPFQPRCLSIDLEVGLRSGRIRQLAALRGDSGESLRFDGGDLAGALGRLDALADGCSFVLGHNFIHFDGPHLAAAQPGLRLLALPVVDTLWLNPLAFPRHPYHHLVKHYQDGGLRRGQLNDPLLDAQLTLDLFHDQYQALQQRQQEAPELLLAWHWLTTLDQRVAGLNACFTTLRRQLRPSDAAARQAIARLLDGKGCRTQAMQVVDDAAQSNWSLAYALAWLSVAGGNSVLPPWVRHRFPGAGVLIRRLRDQACGRPDCAWCSEHHDASRELTRWFGFTGFRPEPAGADGRPLQQRIVEAAQRGEHLLAILPTGTGKSLCYQIPALSRFEKTGALTVVISPLVALMADQVAGLRARGIDSCLAINGLLSMPERADALDRVRLGDAGILIISPEQLRNSTLRKVLAQREIGAWVLDEAHCLSKWGHDFRPDYRYVGRFIREKAGDGPVPPVLCLTATAKPDVVADIVAHFAEKVGVDLRCFDGGASRSNLDFAVLPTTPAEKLAHIHQLLAAELPADGPGGAIVYCATRRNSEEVSAFLTQKGLLAAYFHARLPPESKKNVQEAFIRGDLRVIAATNAFGMGIDKPDVRLVIHADIPGSLENYLQEAGRAGRDQQAARCVLLYSPEDVERQFGMSARSRLSRKEIQAILRSLRQLDRKKRKDGEVIATPGEILAEDEEGGFERDSATDDTRVRTAVCWLEEARLLSREENQVQVFPSSLRVGSLDEARQRLARASLQGDYQRQLLALVGALIGAPADEGLSTDELMGVTGLGSEKLRSALHDLERLGIASNDTMLTAYLQVGVENSSAQRLERSARLEVALIDLLRENAPDLVRGESSLLHLRRLSQGLQDAGHPGALPVRLRQLLASLAGDGRNDEGGLGSIALRRIDAETVALRLQRDWSALARTAQLRRTAAAHLLGHLLACLPAGARGTDLLAETTLGRLLAAVDADLVLKAEVRETSRLLDRALLWLHEQEVIRLNKGLAVFRPAMTIRLDADWKRQFRQPDFAPLKLHYDEQVVQIHVMAEYVQRGLQAMADALRLTLDYFRLPRDAFMQRWLPDREQELARQTTPESWRRIVEALANPVQQSIVADDRENSNVLVLAGPGSGKTRVLVHRIAYLVRVRRENPRGIVALAYNRHAAAQIRQRLGDLIGDDARAVSVLTCDALAMRLVGASFVGRDRLLTNESFAAVLDDIRRQAIALLRGDQLPPDQADEQRDRLLGGFRWILVDEYQDIGPQQYELIGALAGRSRSDEDTRLNLFAVGDDDQNIYAFSGASVEFIRRFEADYAARAVHLVDNYRATAHLIDAANRLIAPAANRMKAAQPIRIDRARRQLPPGGAWAKIDPLAKGRVQILPVGHDARTQAVAVLGELQRLAGLSTDWDWARCAVIAREWQWLQPLRSFCELHGIPVQMAREESAQFWRQRETQWLLDWLHDDARSLVNGPAIAAALAGQPASPLRAMLDEAVAEYTREAGAADLPREHFIEWLAEWGREARRRQTGLLLLTAHRAKGLEFDHVAVLDGGWLTGRDRRDGGADPDAERRLYYVAMTRARLTLLLARFDRGQRLLDQLPAAPSLLRRTASELPPPAPELSWCYRQLNPGEVDLGFAGRQAPGRPVHRAIAALAPGTVLHLQQAGRRWLLGDGQGNPVGRLAASYTPPAGMDCVAARVAAIIVRDRADSEPEYLARVRCQRWEVVLPELVFAPAIRQA</sequence>
<dbReference type="GO" id="GO:0003677">
    <property type="term" value="F:DNA binding"/>
    <property type="evidence" value="ECO:0007669"/>
    <property type="project" value="UniProtKB-KW"/>
</dbReference>
<reference evidence="14 15" key="1">
    <citation type="submission" date="2020-10" db="EMBL/GenBank/DDBJ databases">
        <title>Connecting structure to function with the recovery of over 1000 high-quality activated sludge metagenome-assembled genomes encoding full-length rRNA genes using long-read sequencing.</title>
        <authorList>
            <person name="Singleton C.M."/>
            <person name="Petriglieri F."/>
            <person name="Kristensen J.M."/>
            <person name="Kirkegaard R.H."/>
            <person name="Michaelsen T.Y."/>
            <person name="Andersen M.H."/>
            <person name="Karst S.M."/>
            <person name="Dueholm M.S."/>
            <person name="Nielsen P.H."/>
            <person name="Albertsen M."/>
        </authorList>
    </citation>
    <scope>NUCLEOTIDE SEQUENCE [LARGE SCALE GENOMIC DNA]</scope>
    <source>
        <strain evidence="14">EsbW_18-Q3-R4-48_BATAC.285</strain>
    </source>
</reference>
<dbReference type="InterPro" id="IPR001650">
    <property type="entry name" value="Helicase_C-like"/>
</dbReference>
<dbReference type="EMBL" id="JADJMH010000001">
    <property type="protein sequence ID" value="MBK7673657.1"/>
    <property type="molecule type" value="Genomic_DNA"/>
</dbReference>
<dbReference type="PROSITE" id="PS51198">
    <property type="entry name" value="UVRD_HELICASE_ATP_BIND"/>
    <property type="match status" value="1"/>
</dbReference>
<keyword evidence="4 10" id="KW-0347">Helicase</keyword>
<feature type="domain" description="Helicase ATP-binding" evidence="11">
    <location>
        <begin position="310"/>
        <end position="487"/>
    </location>
</feature>
<dbReference type="Pfam" id="PF13245">
    <property type="entry name" value="AAA_19"/>
    <property type="match status" value="1"/>
</dbReference>
<dbReference type="Pfam" id="PF00271">
    <property type="entry name" value="Helicase_C"/>
    <property type="match status" value="1"/>
</dbReference>
<evidence type="ECO:0000256" key="5">
    <source>
        <dbReference type="ARBA" id="ARBA00022840"/>
    </source>
</evidence>
<evidence type="ECO:0000256" key="3">
    <source>
        <dbReference type="ARBA" id="ARBA00022801"/>
    </source>
</evidence>
<comment type="similarity">
    <text evidence="1">Belongs to the helicase family. RecQ subfamily.</text>
</comment>
<dbReference type="InterPro" id="IPR004589">
    <property type="entry name" value="DNA_helicase_ATP-dep_RecQ"/>
</dbReference>
<dbReference type="PANTHER" id="PTHR13710">
    <property type="entry name" value="DNA HELICASE RECQ FAMILY MEMBER"/>
    <property type="match status" value="1"/>
</dbReference>
<dbReference type="SMART" id="SM00487">
    <property type="entry name" value="DEXDc"/>
    <property type="match status" value="1"/>
</dbReference>
<dbReference type="Proteomes" id="UP000697998">
    <property type="component" value="Unassembled WGS sequence"/>
</dbReference>
<dbReference type="InterPro" id="IPR011545">
    <property type="entry name" value="DEAD/DEAH_box_helicase_dom"/>
</dbReference>
<evidence type="ECO:0000313" key="14">
    <source>
        <dbReference type="EMBL" id="MBK7673657.1"/>
    </source>
</evidence>
<protein>
    <recommendedName>
        <fullName evidence="9">DNA 3'-5' helicase</fullName>
        <ecNumber evidence="9">5.6.2.4</ecNumber>
    </recommendedName>
</protein>
<dbReference type="InterPro" id="IPR027417">
    <property type="entry name" value="P-loop_NTPase"/>
</dbReference>
<dbReference type="SMART" id="SM00490">
    <property type="entry name" value="HELICc"/>
    <property type="match status" value="1"/>
</dbReference>
<dbReference type="Gene3D" id="3.30.420.10">
    <property type="entry name" value="Ribonuclease H-like superfamily/Ribonuclease H"/>
    <property type="match status" value="1"/>
</dbReference>
<evidence type="ECO:0000256" key="9">
    <source>
        <dbReference type="ARBA" id="ARBA00034808"/>
    </source>
</evidence>
<evidence type="ECO:0000256" key="10">
    <source>
        <dbReference type="PROSITE-ProRule" id="PRU00560"/>
    </source>
</evidence>
<feature type="binding site" evidence="10">
    <location>
        <begin position="1115"/>
        <end position="1122"/>
    </location>
    <ligand>
        <name>ATP</name>
        <dbReference type="ChEBI" id="CHEBI:30616"/>
    </ligand>
</feature>
<dbReference type="Pfam" id="PF13361">
    <property type="entry name" value="UvrD_C"/>
    <property type="match status" value="1"/>
</dbReference>
<comment type="catalytic activity">
    <reaction evidence="8">
        <text>Couples ATP hydrolysis with the unwinding of duplex DNA by translocating in the 3'-5' direction.</text>
        <dbReference type="EC" id="5.6.2.4"/>
    </reaction>
</comment>
<comment type="caution">
    <text evidence="14">The sequence shown here is derived from an EMBL/GenBank/DDBJ whole genome shotgun (WGS) entry which is preliminary data.</text>
</comment>
<dbReference type="PANTHER" id="PTHR13710:SF105">
    <property type="entry name" value="ATP-DEPENDENT DNA HELICASE Q1"/>
    <property type="match status" value="1"/>
</dbReference>
<dbReference type="PROSITE" id="PS51194">
    <property type="entry name" value="HELICASE_CTER"/>
    <property type="match status" value="1"/>
</dbReference>
<evidence type="ECO:0000259" key="13">
    <source>
        <dbReference type="PROSITE" id="PS51198"/>
    </source>
</evidence>
<dbReference type="NCBIfam" id="TIGR00614">
    <property type="entry name" value="recQ_fam"/>
    <property type="match status" value="1"/>
</dbReference>
<evidence type="ECO:0000259" key="12">
    <source>
        <dbReference type="PROSITE" id="PS51194"/>
    </source>
</evidence>
<name>A0A935UEK2_9PROT</name>
<evidence type="ECO:0000256" key="4">
    <source>
        <dbReference type="ARBA" id="ARBA00022806"/>
    </source>
</evidence>
<dbReference type="InterPro" id="IPR014016">
    <property type="entry name" value="UvrD-like_ATP-bd"/>
</dbReference>
<dbReference type="GO" id="GO:0006310">
    <property type="term" value="P:DNA recombination"/>
    <property type="evidence" value="ECO:0007669"/>
    <property type="project" value="InterPro"/>
</dbReference>
<dbReference type="GO" id="GO:0043138">
    <property type="term" value="F:3'-5' DNA helicase activity"/>
    <property type="evidence" value="ECO:0007669"/>
    <property type="project" value="UniProtKB-EC"/>
</dbReference>
<feature type="domain" description="Helicase C-terminal" evidence="12">
    <location>
        <begin position="516"/>
        <end position="667"/>
    </location>
</feature>
<dbReference type="CDD" id="cd17932">
    <property type="entry name" value="DEXQc_UvrD"/>
    <property type="match status" value="1"/>
</dbReference>
<evidence type="ECO:0000256" key="1">
    <source>
        <dbReference type="ARBA" id="ARBA00005446"/>
    </source>
</evidence>
<dbReference type="SUPFAM" id="SSF53098">
    <property type="entry name" value="Ribonuclease H-like"/>
    <property type="match status" value="1"/>
</dbReference>
<dbReference type="Gene3D" id="1.10.486.10">
    <property type="entry name" value="PCRA, domain 4"/>
    <property type="match status" value="1"/>
</dbReference>
<evidence type="ECO:0000259" key="11">
    <source>
        <dbReference type="PROSITE" id="PS51192"/>
    </source>
</evidence>
<dbReference type="InterPro" id="IPR012337">
    <property type="entry name" value="RNaseH-like_sf"/>
</dbReference>
<evidence type="ECO:0000256" key="2">
    <source>
        <dbReference type="ARBA" id="ARBA00022741"/>
    </source>
</evidence>
<proteinExistence type="inferred from homology"/>
<dbReference type="Pfam" id="PF00270">
    <property type="entry name" value="DEAD"/>
    <property type="match status" value="1"/>
</dbReference>
<keyword evidence="7" id="KW-0413">Isomerase</keyword>